<reference evidence="5" key="2">
    <citation type="submission" date="2025-08" db="UniProtKB">
        <authorList>
            <consortium name="Ensembl"/>
        </authorList>
    </citation>
    <scope>IDENTIFICATION</scope>
</reference>
<proteinExistence type="predicted"/>
<dbReference type="PROSITE" id="PS50013">
    <property type="entry name" value="CHROMO_2"/>
    <property type="match status" value="1"/>
</dbReference>
<accession>H2YXE5</accession>
<dbReference type="FunFam" id="2.40.50.40:FF:000001">
    <property type="entry name" value="chromodomain-helicase-DNA-binding protein 8 isoform X4"/>
    <property type="match status" value="1"/>
</dbReference>
<organism evidence="5 6">
    <name type="scientific">Ciona savignyi</name>
    <name type="common">Pacific transparent sea squirt</name>
    <dbReference type="NCBI Taxonomy" id="51511"/>
    <lineage>
        <taxon>Eukaryota</taxon>
        <taxon>Metazoa</taxon>
        <taxon>Chordata</taxon>
        <taxon>Tunicata</taxon>
        <taxon>Ascidiacea</taxon>
        <taxon>Phlebobranchia</taxon>
        <taxon>Cionidae</taxon>
        <taxon>Ciona</taxon>
    </lineage>
</organism>
<dbReference type="SMART" id="SM00487">
    <property type="entry name" value="DEXDc"/>
    <property type="match status" value="1"/>
</dbReference>
<dbReference type="Gene3D" id="3.40.50.300">
    <property type="entry name" value="P-loop containing nucleotide triphosphate hydrolases"/>
    <property type="match status" value="1"/>
</dbReference>
<dbReference type="AlphaFoldDB" id="H2YXE5"/>
<feature type="domain" description="Chromo" evidence="3">
    <location>
        <begin position="41"/>
        <end position="91"/>
    </location>
</feature>
<evidence type="ECO:0000256" key="2">
    <source>
        <dbReference type="ARBA" id="ARBA00023242"/>
    </source>
</evidence>
<dbReference type="InterPro" id="IPR016197">
    <property type="entry name" value="Chromo-like_dom_sf"/>
</dbReference>
<protein>
    <recommendedName>
        <fullName evidence="7">DNA helicase</fullName>
    </recommendedName>
</protein>
<keyword evidence="2" id="KW-0539">Nucleus</keyword>
<dbReference type="CDD" id="cd18793">
    <property type="entry name" value="SF2_C_SNF"/>
    <property type="match status" value="1"/>
</dbReference>
<dbReference type="Ensembl" id="ENSCSAVT00000010128.1">
    <property type="protein sequence ID" value="ENSCSAVP00000010006.1"/>
    <property type="gene ID" value="ENSCSAVG00000005900.1"/>
</dbReference>
<evidence type="ECO:0000313" key="6">
    <source>
        <dbReference type="Proteomes" id="UP000007875"/>
    </source>
</evidence>
<sequence length="503" mass="59126">LKEEVEDKRFDQKLKRYIAKNTNMIGELIFPEDEIFNPDFVEVDRVLDVMVNEDKETGKSTRHFLVKWCSLAYEDSTWESEDDIDKIKIPRFKQHTILCKVNKVLRPHKDMWKRMSEDNTVFQNNNQLRDYQFEGLNWLLFNWYNKRNCILADEMGLGKTIQSITFLQKIFDHGIWGPFLVVAPLSTIANWQREFESWTTINAVVYHGSQTSRDMLHTYEWFCRDENVSTLIPGCYKVHAVITTYEMIVLDSSHLRDVDWRCLIIDEAHRLKNLSCKLVESLSYMQLEHKVLLTGTPLQNNVEELFALLSFLQPETFNCQQAFSLEFGNLKNNAQVEKLQALLKPMMLRRLKEDVEKSLAPKQETIIEELTSIQKKYYRAILERNFEFLAKGTSGGNVPNLMNTMMELRKCCNHPYLIKGAEDKIMQEYRMMSNEQNPLQAMIQSSGKLVLIDKLLPRLKEGGHKVLVFSQMVRVLDILEDYLVQRSYLYERIDGCIRGNERQ</sequence>
<dbReference type="SUPFAM" id="SSF54160">
    <property type="entry name" value="Chromo domain-like"/>
    <property type="match status" value="1"/>
</dbReference>
<evidence type="ECO:0008006" key="7">
    <source>
        <dbReference type="Google" id="ProtNLM"/>
    </source>
</evidence>
<dbReference type="InterPro" id="IPR038718">
    <property type="entry name" value="SNF2-like_sf"/>
</dbReference>
<dbReference type="FunFam" id="3.40.50.10810:FF:000003">
    <property type="entry name" value="chromodomain-helicase-DNA-binding protein 8 isoform X4"/>
    <property type="match status" value="1"/>
</dbReference>
<dbReference type="InterPro" id="IPR000330">
    <property type="entry name" value="SNF2_N"/>
</dbReference>
<dbReference type="GO" id="GO:0016787">
    <property type="term" value="F:hydrolase activity"/>
    <property type="evidence" value="ECO:0007669"/>
    <property type="project" value="UniProtKB-KW"/>
</dbReference>
<dbReference type="InterPro" id="IPR051493">
    <property type="entry name" value="CHD"/>
</dbReference>
<dbReference type="InterPro" id="IPR049730">
    <property type="entry name" value="SNF2/RAD54-like_C"/>
</dbReference>
<evidence type="ECO:0000259" key="3">
    <source>
        <dbReference type="PROSITE" id="PS50013"/>
    </source>
</evidence>
<keyword evidence="6" id="KW-1185">Reference proteome</keyword>
<dbReference type="CDD" id="cd17995">
    <property type="entry name" value="DEXHc_CHD6_7_8_9"/>
    <property type="match status" value="1"/>
</dbReference>
<dbReference type="InterPro" id="IPR027417">
    <property type="entry name" value="P-loop_NTPase"/>
</dbReference>
<dbReference type="SUPFAM" id="SSF52540">
    <property type="entry name" value="P-loop containing nucleoside triphosphate hydrolases"/>
    <property type="match status" value="2"/>
</dbReference>
<evidence type="ECO:0000259" key="4">
    <source>
        <dbReference type="PROSITE" id="PS51192"/>
    </source>
</evidence>
<reference evidence="6" key="1">
    <citation type="submission" date="2003-08" db="EMBL/GenBank/DDBJ databases">
        <authorList>
            <person name="Birren B."/>
            <person name="Nusbaum C."/>
            <person name="Abebe A."/>
            <person name="Abouelleil A."/>
            <person name="Adekoya E."/>
            <person name="Ait-zahra M."/>
            <person name="Allen N."/>
            <person name="Allen T."/>
            <person name="An P."/>
            <person name="Anderson M."/>
            <person name="Anderson S."/>
            <person name="Arachchi H."/>
            <person name="Armbruster J."/>
            <person name="Bachantsang P."/>
            <person name="Baldwin J."/>
            <person name="Barry A."/>
            <person name="Bayul T."/>
            <person name="Blitshsteyn B."/>
            <person name="Bloom T."/>
            <person name="Blye J."/>
            <person name="Boguslavskiy L."/>
            <person name="Borowsky M."/>
            <person name="Boukhgalter B."/>
            <person name="Brunache A."/>
            <person name="Butler J."/>
            <person name="Calixte N."/>
            <person name="Calvo S."/>
            <person name="Camarata J."/>
            <person name="Campo K."/>
            <person name="Chang J."/>
            <person name="Cheshatsang Y."/>
            <person name="Citroen M."/>
            <person name="Collymore A."/>
            <person name="Considine T."/>
            <person name="Cook A."/>
            <person name="Cooke P."/>
            <person name="Corum B."/>
            <person name="Cuomo C."/>
            <person name="David R."/>
            <person name="Dawoe T."/>
            <person name="Degray S."/>
            <person name="Dodge S."/>
            <person name="Dooley K."/>
            <person name="Dorje P."/>
            <person name="Dorjee K."/>
            <person name="Dorris L."/>
            <person name="Duffey N."/>
            <person name="Dupes A."/>
            <person name="Elkins T."/>
            <person name="Engels R."/>
            <person name="Erickson J."/>
            <person name="Farina A."/>
            <person name="Faro S."/>
            <person name="Ferreira P."/>
            <person name="Fischer H."/>
            <person name="Fitzgerald M."/>
            <person name="Foley K."/>
            <person name="Gage D."/>
            <person name="Galagan J."/>
            <person name="Gearin G."/>
            <person name="Gnerre S."/>
            <person name="Gnirke A."/>
            <person name="Goyette A."/>
            <person name="Graham J."/>
            <person name="Grandbois E."/>
            <person name="Gyaltsen K."/>
            <person name="Hafez N."/>
            <person name="Hagopian D."/>
            <person name="Hagos B."/>
            <person name="Hall J."/>
            <person name="Hatcher B."/>
            <person name="Heller A."/>
            <person name="Higgins H."/>
            <person name="Honan T."/>
            <person name="Horn A."/>
            <person name="Houde N."/>
            <person name="Hughes L."/>
            <person name="Hulme W."/>
            <person name="Husby E."/>
            <person name="Iliev I."/>
            <person name="Jaffe D."/>
            <person name="Jones C."/>
            <person name="Kamal M."/>
            <person name="Kamat A."/>
            <person name="Kamvysselis M."/>
            <person name="Karlsson E."/>
            <person name="Kells C."/>
            <person name="Kieu A."/>
            <person name="Kisner P."/>
            <person name="Kodira C."/>
            <person name="Kulbokas E."/>
            <person name="Labutti K."/>
            <person name="Lama D."/>
            <person name="Landers T."/>
            <person name="Leger J."/>
            <person name="Levine S."/>
            <person name="Lewis D."/>
            <person name="Lewis T."/>
            <person name="Lindblad-toh K."/>
            <person name="Liu X."/>
            <person name="Lokyitsang T."/>
            <person name="Lokyitsang Y."/>
            <person name="Lucien O."/>
            <person name="Lui A."/>
            <person name="Ma L.J."/>
            <person name="Mabbitt R."/>
            <person name="Macdonald J."/>
            <person name="Maclean C."/>
            <person name="Major J."/>
            <person name="Manning J."/>
            <person name="Marabella R."/>
            <person name="Maru K."/>
            <person name="Matthews C."/>
            <person name="Mauceli E."/>
            <person name="Mccarthy M."/>
            <person name="Mcdonough S."/>
            <person name="Mcghee T."/>
            <person name="Meldrim J."/>
            <person name="Meneus L."/>
            <person name="Mesirov J."/>
            <person name="Mihalev A."/>
            <person name="Mihova T."/>
            <person name="Mikkelsen T."/>
            <person name="Mlenga V."/>
            <person name="Moru K."/>
            <person name="Mozes J."/>
            <person name="Mulrain L."/>
            <person name="Munson G."/>
            <person name="Naylor J."/>
            <person name="Newes C."/>
            <person name="Nguyen C."/>
            <person name="Nguyen N."/>
            <person name="Nguyen T."/>
            <person name="Nicol R."/>
            <person name="Nielsen C."/>
            <person name="Nizzari M."/>
            <person name="Norbu C."/>
            <person name="Norbu N."/>
            <person name="O'donnell P."/>
            <person name="Okoawo O."/>
            <person name="O'leary S."/>
            <person name="Omotosho B."/>
            <person name="O'neill K."/>
            <person name="Osman S."/>
            <person name="Parker S."/>
            <person name="Perrin D."/>
            <person name="Phunkhang P."/>
            <person name="Piqani B."/>
            <person name="Purcell S."/>
            <person name="Rachupka T."/>
            <person name="Ramasamy U."/>
            <person name="Rameau R."/>
            <person name="Ray V."/>
            <person name="Raymond C."/>
            <person name="Retta R."/>
            <person name="Richardson S."/>
            <person name="Rise C."/>
            <person name="Rodriguez J."/>
            <person name="Rogers J."/>
            <person name="Rogov P."/>
            <person name="Rutman M."/>
            <person name="Schupbach R."/>
            <person name="Seaman C."/>
            <person name="Settipalli S."/>
            <person name="Sharpe T."/>
            <person name="Sheridan J."/>
            <person name="Sherpa N."/>
            <person name="Shi J."/>
            <person name="Smirnov S."/>
            <person name="Smith C."/>
            <person name="Sougnez C."/>
            <person name="Spencer B."/>
            <person name="Stalker J."/>
            <person name="Stange-thomann N."/>
            <person name="Stavropoulos S."/>
            <person name="Stetson K."/>
            <person name="Stone C."/>
            <person name="Stone S."/>
            <person name="Stubbs M."/>
            <person name="Talamas J."/>
            <person name="Tchuinga P."/>
            <person name="Tenzing P."/>
            <person name="Tesfaye S."/>
            <person name="Theodore J."/>
            <person name="Thoulutsang Y."/>
            <person name="Topham K."/>
            <person name="Towey S."/>
            <person name="Tsamla T."/>
            <person name="Tsomo N."/>
            <person name="Vallee D."/>
            <person name="Vassiliev H."/>
            <person name="Venkataraman V."/>
            <person name="Vinson J."/>
            <person name="Vo A."/>
            <person name="Wade C."/>
            <person name="Wang S."/>
            <person name="Wangchuk T."/>
            <person name="Wangdi T."/>
            <person name="Whittaker C."/>
            <person name="Wilkinson J."/>
            <person name="Wu Y."/>
            <person name="Wyman D."/>
            <person name="Yadav S."/>
            <person name="Yang S."/>
            <person name="Yang X."/>
            <person name="Yeager S."/>
            <person name="Yee E."/>
            <person name="Young G."/>
            <person name="Zainoun J."/>
            <person name="Zembeck L."/>
            <person name="Zimmer A."/>
            <person name="Zody M."/>
            <person name="Lander E."/>
        </authorList>
    </citation>
    <scope>NUCLEOTIDE SEQUENCE [LARGE SCALE GENOMIC DNA]</scope>
</reference>
<dbReference type="PANTHER" id="PTHR46850:SF1">
    <property type="entry name" value="CHROMODOMAIN-HELICASE-DNA-BINDING PROTEIN 9"/>
    <property type="match status" value="1"/>
</dbReference>
<dbReference type="Proteomes" id="UP000007875">
    <property type="component" value="Unassembled WGS sequence"/>
</dbReference>
<name>H2YXE5_CIOSA</name>
<dbReference type="GO" id="GO:0005524">
    <property type="term" value="F:ATP binding"/>
    <property type="evidence" value="ECO:0007669"/>
    <property type="project" value="InterPro"/>
</dbReference>
<dbReference type="InterPro" id="IPR023780">
    <property type="entry name" value="Chromo_domain"/>
</dbReference>
<dbReference type="Gene3D" id="3.40.50.10810">
    <property type="entry name" value="Tandem AAA-ATPase domain"/>
    <property type="match status" value="1"/>
</dbReference>
<dbReference type="Pfam" id="PF00176">
    <property type="entry name" value="SNF2-rel_dom"/>
    <property type="match status" value="1"/>
</dbReference>
<evidence type="ECO:0000313" key="5">
    <source>
        <dbReference type="Ensembl" id="ENSCSAVP00000010006.1"/>
    </source>
</evidence>
<evidence type="ECO:0000256" key="1">
    <source>
        <dbReference type="ARBA" id="ARBA00022801"/>
    </source>
</evidence>
<dbReference type="Pfam" id="PF00385">
    <property type="entry name" value="Chromo"/>
    <property type="match status" value="1"/>
</dbReference>
<dbReference type="GeneTree" id="ENSGT00940000153649"/>
<dbReference type="SMART" id="SM00298">
    <property type="entry name" value="CHROMO"/>
    <property type="match status" value="1"/>
</dbReference>
<keyword evidence="1" id="KW-0378">Hydrolase</keyword>
<dbReference type="Gene3D" id="2.40.50.40">
    <property type="match status" value="1"/>
</dbReference>
<dbReference type="HOGENOM" id="CLU_000315_17_12_1"/>
<dbReference type="InterPro" id="IPR000953">
    <property type="entry name" value="Chromo/chromo_shadow_dom"/>
</dbReference>
<reference evidence="5" key="3">
    <citation type="submission" date="2025-09" db="UniProtKB">
        <authorList>
            <consortium name="Ensembl"/>
        </authorList>
    </citation>
    <scope>IDENTIFICATION</scope>
</reference>
<dbReference type="PANTHER" id="PTHR46850">
    <property type="entry name" value="CHROMODOMAIN-HELICASE-DNA-BINDING PROTEIN 9"/>
    <property type="match status" value="1"/>
</dbReference>
<dbReference type="PROSITE" id="PS51192">
    <property type="entry name" value="HELICASE_ATP_BIND_1"/>
    <property type="match status" value="1"/>
</dbReference>
<feature type="domain" description="Helicase ATP-binding" evidence="4">
    <location>
        <begin position="140"/>
        <end position="315"/>
    </location>
</feature>
<dbReference type="InterPro" id="IPR014001">
    <property type="entry name" value="Helicase_ATP-bd"/>
</dbReference>